<protein>
    <submittedName>
        <fullName evidence="1">Uncharacterized protein</fullName>
    </submittedName>
</protein>
<organism evidence="1 2">
    <name type="scientific">Diversispora epigaea</name>
    <dbReference type="NCBI Taxonomy" id="1348612"/>
    <lineage>
        <taxon>Eukaryota</taxon>
        <taxon>Fungi</taxon>
        <taxon>Fungi incertae sedis</taxon>
        <taxon>Mucoromycota</taxon>
        <taxon>Glomeromycotina</taxon>
        <taxon>Glomeromycetes</taxon>
        <taxon>Diversisporales</taxon>
        <taxon>Diversisporaceae</taxon>
        <taxon>Diversispora</taxon>
    </lineage>
</organism>
<comment type="caution">
    <text evidence="1">The sequence shown here is derived from an EMBL/GenBank/DDBJ whole genome shotgun (WGS) entry which is preliminary data.</text>
</comment>
<dbReference type="AlphaFoldDB" id="A0A397I2U8"/>
<gene>
    <name evidence="1" type="ORF">Glove_276g90</name>
</gene>
<dbReference type="Proteomes" id="UP000266861">
    <property type="component" value="Unassembled WGS sequence"/>
</dbReference>
<keyword evidence="2" id="KW-1185">Reference proteome</keyword>
<evidence type="ECO:0000313" key="2">
    <source>
        <dbReference type="Proteomes" id="UP000266861"/>
    </source>
</evidence>
<evidence type="ECO:0000313" key="1">
    <source>
        <dbReference type="EMBL" id="RHZ69971.1"/>
    </source>
</evidence>
<reference evidence="1 2" key="1">
    <citation type="submission" date="2018-08" db="EMBL/GenBank/DDBJ databases">
        <title>Genome and evolution of the arbuscular mycorrhizal fungus Diversispora epigaea (formerly Glomus versiforme) and its bacterial endosymbionts.</title>
        <authorList>
            <person name="Sun X."/>
            <person name="Fei Z."/>
            <person name="Harrison M."/>
        </authorList>
    </citation>
    <scope>NUCLEOTIDE SEQUENCE [LARGE SCALE GENOMIC DNA]</scope>
    <source>
        <strain evidence="1 2">IT104</strain>
    </source>
</reference>
<proteinExistence type="predicted"/>
<accession>A0A397I2U8</accession>
<dbReference type="EMBL" id="PQFF01000253">
    <property type="protein sequence ID" value="RHZ69971.1"/>
    <property type="molecule type" value="Genomic_DNA"/>
</dbReference>
<sequence>MYINPSPSKLDERDIQALKVSFRQASSIDWVIPAVNVKNYLKKYEILEIDSAVNNILHFLNFFELSSFFIGSFFIIHPTPPTEDILLSTTIF</sequence>
<name>A0A397I2U8_9GLOM</name>